<evidence type="ECO:0000256" key="1">
    <source>
        <dbReference type="ARBA" id="ARBA00022729"/>
    </source>
</evidence>
<dbReference type="InterPro" id="IPR045474">
    <property type="entry name" value="GEVED"/>
</dbReference>
<dbReference type="InterPro" id="IPR026444">
    <property type="entry name" value="Secre_tail"/>
</dbReference>
<dbReference type="PANTHER" id="PTHR24273:SF32">
    <property type="entry name" value="HYALIN"/>
    <property type="match status" value="1"/>
</dbReference>
<dbReference type="Pfam" id="PF18962">
    <property type="entry name" value="Por_Secre_tail"/>
    <property type="match status" value="1"/>
</dbReference>
<reference evidence="5" key="1">
    <citation type="submission" date="2016-11" db="EMBL/GenBank/DDBJ databases">
        <authorList>
            <person name="Varghese N."/>
            <person name="Submissions S."/>
        </authorList>
    </citation>
    <scope>NUCLEOTIDE SEQUENCE [LARGE SCALE GENOMIC DNA]</scope>
    <source>
        <strain evidence="5">DSM 26349</strain>
    </source>
</reference>
<feature type="non-terminal residue" evidence="4">
    <location>
        <position position="1"/>
    </location>
</feature>
<dbReference type="InterPro" id="IPR003410">
    <property type="entry name" value="HYR_dom"/>
</dbReference>
<dbReference type="PROSITE" id="PS50825">
    <property type="entry name" value="HYR"/>
    <property type="match status" value="1"/>
</dbReference>
<organism evidence="4 5">
    <name type="scientific">Aequorivita viscosa</name>
    <dbReference type="NCBI Taxonomy" id="797419"/>
    <lineage>
        <taxon>Bacteria</taxon>
        <taxon>Pseudomonadati</taxon>
        <taxon>Bacteroidota</taxon>
        <taxon>Flavobacteriia</taxon>
        <taxon>Flavobacteriales</taxon>
        <taxon>Flavobacteriaceae</taxon>
        <taxon>Aequorivita</taxon>
    </lineage>
</organism>
<keyword evidence="1" id="KW-0732">Signal</keyword>
<dbReference type="PANTHER" id="PTHR24273">
    <property type="entry name" value="FI04643P-RELATED"/>
    <property type="match status" value="1"/>
</dbReference>
<dbReference type="STRING" id="797419.SAMN05216556_1471"/>
<evidence type="ECO:0000256" key="2">
    <source>
        <dbReference type="ARBA" id="ARBA00022737"/>
    </source>
</evidence>
<feature type="domain" description="HYR" evidence="3">
    <location>
        <begin position="723"/>
        <end position="807"/>
    </location>
</feature>
<dbReference type="OrthoDB" id="1447704at2"/>
<dbReference type="NCBIfam" id="TIGR04183">
    <property type="entry name" value="Por_Secre_tail"/>
    <property type="match status" value="1"/>
</dbReference>
<proteinExistence type="predicted"/>
<evidence type="ECO:0000313" key="5">
    <source>
        <dbReference type="Proteomes" id="UP000184172"/>
    </source>
</evidence>
<sequence length="891" mass="96561">QPGNLITSFDDVTPTSQTLVSNNFNLPWYEVVLDLPTSITLEGLTGGSKYWIGLTTTVGSGGGSNNFWEIKTNGTTAFTHTSIDQGATWTISPSGFDGVFQVIGQCSGEVIIPDDYCTVAVETSVAPITQVTFAGIANTTSAETSSPAQEYFLNIEGTVNQGDAYVISVEGNTDGDFASYFSAFIDWNQNGILDDSGEVYEIGSITNSTGSDGQTATSTIIIPFHAEIDQTRMRIIKSRDAYSLNPCSSINIGQAEDYTLNISEVIDTYCEVEVSITVEPITKVSFADIENVTSADLSAPGHEYFLTIEGNVEQASSYNLTVEGNTIGDNTHYFTAFIDWNQNGILDDAGEVYEIGEITNSTGTDGQQATTTIEIPLDALVGNTRIRIIKWHFDYPIDPCETIAFGQAEDYTLNVSEYINPYCEVVISETVTPITNVTFAGIDNPSTADTDAPAHELFVDIHGTVAYGNEYAISLEGFTDGNNTHYFTAFFDWNQNGVLDDAGEVYQLGTITNSTGTDGIKLVKRIEVAADALEGETRMRIIKSAEGFPLDPCGEYTSGQAEDYSFSIVEYCTPDIALKAPITRVVFAGIDNTSPSDPFTAPAYEPFLDIEGNVVTGETYDVTLQGNPIWDLCYTIFIDWNQNGVLDDAGEVYQIDCVYSIPAGDQGALAHGTVEVPEDAVVGATRMRVITTSDSLTDDGFPYDPCGFYYYAQAEDYTIIVRDNPLPTCSIECPEDISVQIPVGQSSSVVTYAVTYDCDNSDNISLELTEGISSGSEFPVGVTTVRYNVEMDGEVINSCEFTVTVEDVLSTGDLQEDTFKVYPNPVVDLLNISASKSINTVQIFDLSGKKVLDINSGKRTDIIDFSRLTTGVYLVKLISEDAVNVIKVIKM</sequence>
<evidence type="ECO:0000313" key="4">
    <source>
        <dbReference type="EMBL" id="SHK08757.1"/>
    </source>
</evidence>
<gene>
    <name evidence="4" type="ORF">SAMN04487908_1521</name>
</gene>
<accession>A0A1M6PLP0</accession>
<protein>
    <submittedName>
        <fullName evidence="4">Por secretion system C-terminal sorting domain-containing protein</fullName>
    </submittedName>
</protein>
<evidence type="ECO:0000259" key="3">
    <source>
        <dbReference type="PROSITE" id="PS50825"/>
    </source>
</evidence>
<dbReference type="Proteomes" id="UP000184172">
    <property type="component" value="Unassembled WGS sequence"/>
</dbReference>
<dbReference type="AlphaFoldDB" id="A0A1M6PLP0"/>
<dbReference type="RefSeq" id="WP_143156811.1">
    <property type="nucleotide sequence ID" value="NZ_FQYV01000052.1"/>
</dbReference>
<dbReference type="Pfam" id="PF02494">
    <property type="entry name" value="HYR"/>
    <property type="match status" value="1"/>
</dbReference>
<dbReference type="EMBL" id="FQYV01000052">
    <property type="protein sequence ID" value="SHK08757.1"/>
    <property type="molecule type" value="Genomic_DNA"/>
</dbReference>
<keyword evidence="2" id="KW-0677">Repeat</keyword>
<keyword evidence="5" id="KW-1185">Reference proteome</keyword>
<dbReference type="Pfam" id="PF20009">
    <property type="entry name" value="GEVED"/>
    <property type="match status" value="4"/>
</dbReference>
<name>A0A1M6PLP0_9FLAO</name>